<organism evidence="6 7">
    <name type="scientific">Novosphingobium pituita</name>
    <dbReference type="NCBI Taxonomy" id="3056842"/>
    <lineage>
        <taxon>Bacteria</taxon>
        <taxon>Pseudomonadati</taxon>
        <taxon>Pseudomonadota</taxon>
        <taxon>Alphaproteobacteria</taxon>
        <taxon>Sphingomonadales</taxon>
        <taxon>Sphingomonadaceae</taxon>
        <taxon>Novosphingobium</taxon>
    </lineage>
</organism>
<dbReference type="InterPro" id="IPR001789">
    <property type="entry name" value="Sig_transdc_resp-reg_receiver"/>
</dbReference>
<reference evidence="6 7" key="1">
    <citation type="submission" date="2023-06" db="EMBL/GenBank/DDBJ databases">
        <title>Draft genome sequence of Novosphingobium sp. strain IK01.</title>
        <authorList>
            <person name="Hatamoto M."/>
            <person name="Ikarashi T."/>
            <person name="Yamaguchi T."/>
        </authorList>
    </citation>
    <scope>NUCLEOTIDE SEQUENCE [LARGE SCALE GENOMIC DNA]</scope>
    <source>
        <strain evidence="6 7">IK01</strain>
    </source>
</reference>
<feature type="domain" description="Response regulatory" evidence="4">
    <location>
        <begin position="3"/>
        <end position="117"/>
    </location>
</feature>
<dbReference type="SMART" id="SM00862">
    <property type="entry name" value="Trans_reg_C"/>
    <property type="match status" value="1"/>
</dbReference>
<feature type="domain" description="OmpR/PhoB-type" evidence="5">
    <location>
        <begin position="127"/>
        <end position="226"/>
    </location>
</feature>
<sequence length="227" mass="24853">MARILVIEDDPDTAAEIVTELTGHGHEVRSAGDGAAGVEMALREPFDAVTLDRMLPGLDGLSVVARLRAAGLALPVLMISALGDVDERIAGLRAGGDDYLIKPFAPDEMAMRVEVLLRRQRQMSAATALLVAGPVEIDLIAREVRVDGTPVRLLHMEFRLLEFLVRNAGETMPRQIIFERVWGYYFDPGANLIAVHIARLRKKIDIVPGRSSLIETVKGEGYRFDGS</sequence>
<evidence type="ECO:0000259" key="4">
    <source>
        <dbReference type="PROSITE" id="PS50110"/>
    </source>
</evidence>
<keyword evidence="1 3" id="KW-0238">DNA-binding</keyword>
<dbReference type="PROSITE" id="PS51755">
    <property type="entry name" value="OMPR_PHOB"/>
    <property type="match status" value="1"/>
</dbReference>
<dbReference type="InterPro" id="IPR039420">
    <property type="entry name" value="WalR-like"/>
</dbReference>
<evidence type="ECO:0000256" key="1">
    <source>
        <dbReference type="ARBA" id="ARBA00023125"/>
    </source>
</evidence>
<dbReference type="Gene3D" id="3.40.50.2300">
    <property type="match status" value="1"/>
</dbReference>
<dbReference type="Pfam" id="PF00072">
    <property type="entry name" value="Response_reg"/>
    <property type="match status" value="1"/>
</dbReference>
<feature type="modified residue" description="4-aspartylphosphate" evidence="2">
    <location>
        <position position="52"/>
    </location>
</feature>
<dbReference type="Proteomes" id="UP001187221">
    <property type="component" value="Unassembled WGS sequence"/>
</dbReference>
<accession>A0ABQ6P427</accession>
<evidence type="ECO:0000256" key="2">
    <source>
        <dbReference type="PROSITE-ProRule" id="PRU00169"/>
    </source>
</evidence>
<keyword evidence="2" id="KW-0597">Phosphoprotein</keyword>
<protein>
    <submittedName>
        <fullName evidence="6">Response regulator transcription factor</fullName>
    </submittedName>
</protein>
<dbReference type="SMART" id="SM00448">
    <property type="entry name" value="REC"/>
    <property type="match status" value="1"/>
</dbReference>
<proteinExistence type="predicted"/>
<dbReference type="Gene3D" id="6.10.250.690">
    <property type="match status" value="1"/>
</dbReference>
<dbReference type="RefSeq" id="WP_317973855.1">
    <property type="nucleotide sequence ID" value="NZ_BTFW01000001.1"/>
</dbReference>
<dbReference type="InterPro" id="IPR011006">
    <property type="entry name" value="CheY-like_superfamily"/>
</dbReference>
<name>A0ABQ6P427_9SPHN</name>
<dbReference type="PANTHER" id="PTHR48111">
    <property type="entry name" value="REGULATOR OF RPOS"/>
    <property type="match status" value="1"/>
</dbReference>
<dbReference type="InterPro" id="IPR036388">
    <property type="entry name" value="WH-like_DNA-bd_sf"/>
</dbReference>
<evidence type="ECO:0000259" key="5">
    <source>
        <dbReference type="PROSITE" id="PS51755"/>
    </source>
</evidence>
<feature type="DNA-binding region" description="OmpR/PhoB-type" evidence="3">
    <location>
        <begin position="127"/>
        <end position="226"/>
    </location>
</feature>
<dbReference type="PANTHER" id="PTHR48111:SF76">
    <property type="entry name" value="TWO-COMPONENT RESPONSE REGULATOR"/>
    <property type="match status" value="1"/>
</dbReference>
<gene>
    <name evidence="6" type="ORF">NUTIK01_08090</name>
</gene>
<dbReference type="EMBL" id="BTFW01000001">
    <property type="protein sequence ID" value="GMM60032.1"/>
    <property type="molecule type" value="Genomic_DNA"/>
</dbReference>
<dbReference type="CDD" id="cd00383">
    <property type="entry name" value="trans_reg_C"/>
    <property type="match status" value="1"/>
</dbReference>
<evidence type="ECO:0000256" key="3">
    <source>
        <dbReference type="PROSITE-ProRule" id="PRU01091"/>
    </source>
</evidence>
<dbReference type="SUPFAM" id="SSF52172">
    <property type="entry name" value="CheY-like"/>
    <property type="match status" value="1"/>
</dbReference>
<dbReference type="Gene3D" id="1.10.10.10">
    <property type="entry name" value="Winged helix-like DNA-binding domain superfamily/Winged helix DNA-binding domain"/>
    <property type="match status" value="1"/>
</dbReference>
<dbReference type="InterPro" id="IPR001867">
    <property type="entry name" value="OmpR/PhoB-type_DNA-bd"/>
</dbReference>
<evidence type="ECO:0000313" key="6">
    <source>
        <dbReference type="EMBL" id="GMM60032.1"/>
    </source>
</evidence>
<evidence type="ECO:0000313" key="7">
    <source>
        <dbReference type="Proteomes" id="UP001187221"/>
    </source>
</evidence>
<comment type="caution">
    <text evidence="6">The sequence shown here is derived from an EMBL/GenBank/DDBJ whole genome shotgun (WGS) entry which is preliminary data.</text>
</comment>
<keyword evidence="7" id="KW-1185">Reference proteome</keyword>
<dbReference type="PROSITE" id="PS50110">
    <property type="entry name" value="RESPONSE_REGULATORY"/>
    <property type="match status" value="1"/>
</dbReference>
<dbReference type="Pfam" id="PF00486">
    <property type="entry name" value="Trans_reg_C"/>
    <property type="match status" value="1"/>
</dbReference>